<name>A0A9P5EBP9_9HYPO</name>
<protein>
    <recommendedName>
        <fullName evidence="4">C2H2-type domain-containing protein</fullName>
    </recommendedName>
</protein>
<dbReference type="Proteomes" id="UP000737391">
    <property type="component" value="Unassembled WGS sequence"/>
</dbReference>
<accession>A0A9P5EBP9</accession>
<evidence type="ECO:0000313" key="3">
    <source>
        <dbReference type="Proteomes" id="UP000737391"/>
    </source>
</evidence>
<keyword evidence="3" id="KW-1185">Reference proteome</keyword>
<evidence type="ECO:0000256" key="1">
    <source>
        <dbReference type="SAM" id="MobiDB-lite"/>
    </source>
</evidence>
<dbReference type="EMBL" id="LUFC02000729">
    <property type="protein sequence ID" value="KAF4494797.1"/>
    <property type="molecule type" value="Genomic_DNA"/>
</dbReference>
<organism evidence="2 3">
    <name type="scientific">Fusarium agapanthi</name>
    <dbReference type="NCBI Taxonomy" id="1803897"/>
    <lineage>
        <taxon>Eukaryota</taxon>
        <taxon>Fungi</taxon>
        <taxon>Dikarya</taxon>
        <taxon>Ascomycota</taxon>
        <taxon>Pezizomycotina</taxon>
        <taxon>Sordariomycetes</taxon>
        <taxon>Hypocreomycetidae</taxon>
        <taxon>Hypocreales</taxon>
        <taxon>Nectriaceae</taxon>
        <taxon>Fusarium</taxon>
        <taxon>Fusarium fujikuroi species complex</taxon>
    </lineage>
</organism>
<dbReference type="OrthoDB" id="5241264at2759"/>
<reference evidence="2" key="1">
    <citation type="submission" date="2020-01" db="EMBL/GenBank/DDBJ databases">
        <title>Identification and distribution of gene clusters putatively required for synthesis of sphingolipid metabolism inhibitors in phylogenetically diverse species of the filamentous fungus Fusarium.</title>
        <authorList>
            <person name="Kim H.-S."/>
            <person name="Busman M."/>
            <person name="Brown D.W."/>
            <person name="Divon H."/>
            <person name="Uhlig S."/>
            <person name="Proctor R.H."/>
        </authorList>
    </citation>
    <scope>NUCLEOTIDE SEQUENCE</scope>
    <source>
        <strain evidence="2">NRRL 31653</strain>
    </source>
</reference>
<dbReference type="PANTHER" id="PTHR38166:SF1">
    <property type="entry name" value="C2H2-TYPE DOMAIN-CONTAINING PROTEIN"/>
    <property type="match status" value="1"/>
</dbReference>
<feature type="region of interest" description="Disordered" evidence="1">
    <location>
        <begin position="45"/>
        <end position="91"/>
    </location>
</feature>
<dbReference type="AlphaFoldDB" id="A0A9P5EBP9"/>
<evidence type="ECO:0008006" key="4">
    <source>
        <dbReference type="Google" id="ProtNLM"/>
    </source>
</evidence>
<comment type="caution">
    <text evidence="2">The sequence shown here is derived from an EMBL/GenBank/DDBJ whole genome shotgun (WGS) entry which is preliminary data.</text>
</comment>
<dbReference type="PANTHER" id="PTHR38166">
    <property type="entry name" value="C2H2-TYPE DOMAIN-CONTAINING PROTEIN-RELATED"/>
    <property type="match status" value="1"/>
</dbReference>
<evidence type="ECO:0000313" key="2">
    <source>
        <dbReference type="EMBL" id="KAF4494797.1"/>
    </source>
</evidence>
<sequence>MSICDLNIFYSLFRHLKSYFKTSEMKMSAEPNGCQYYFSKQSNRHSTYPGKPKDTVPGQWHPWSSIRSNAPPQGGAAPLSPKHDIGSPCWSASDTENEDDIGFFSSSEHDLAPSNYLQPQGLERKTHALAVFSNWKEKTEYITSPENGIPCQEHSRPSPKQPIAVMMTDDEYNTSDDEFVVVSRPARRSSAPFHLACPFYIYDPEKCHRCLLTGELRNISDVIEHLFQFHSRPCYCMTCYETFDSQTRRDDHVLHEKCNERTPGPLFGLAESQKATLLEIGTHCTSDKTRWLSIWSIVFPDS</sequence>
<gene>
    <name evidence="2" type="ORF">FAGAP_9072</name>
</gene>
<proteinExistence type="predicted"/>